<dbReference type="PANTHER" id="PTHR11505">
    <property type="entry name" value="L1 TRANSPOSABLE ELEMENT-RELATED"/>
    <property type="match status" value="1"/>
</dbReference>
<dbReference type="OMA" id="HARVDDQ"/>
<dbReference type="EMBL" id="AFYH01062992">
    <property type="status" value="NOT_ANNOTATED_CDS"/>
    <property type="molecule type" value="Genomic_DNA"/>
</dbReference>
<dbReference type="AlphaFoldDB" id="H3B8B2"/>
<evidence type="ECO:0008006" key="4">
    <source>
        <dbReference type="Google" id="ProtNLM"/>
    </source>
</evidence>
<keyword evidence="3" id="KW-1185">Reference proteome</keyword>
<reference evidence="3" key="1">
    <citation type="submission" date="2011-08" db="EMBL/GenBank/DDBJ databases">
        <title>The draft genome of Latimeria chalumnae.</title>
        <authorList>
            <person name="Di Palma F."/>
            <person name="Alfoldi J."/>
            <person name="Johnson J."/>
            <person name="Berlin A."/>
            <person name="Gnerre S."/>
            <person name="Jaffe D."/>
            <person name="MacCallum I."/>
            <person name="Young S."/>
            <person name="Walker B.J."/>
            <person name="Lander E."/>
            <person name="Lindblad-Toh K."/>
        </authorList>
    </citation>
    <scope>NUCLEOTIDE SEQUENCE [LARGE SCALE GENOMIC DNA]</scope>
    <source>
        <strain evidence="3">Wild caught</strain>
    </source>
</reference>
<dbReference type="InterPro" id="IPR042566">
    <property type="entry name" value="L1_C"/>
</dbReference>
<accession>H3B8B2</accession>
<dbReference type="InParanoid" id="H3B8B2"/>
<dbReference type="Gene3D" id="3.30.250.20">
    <property type="entry name" value="L1 transposable element, C-terminal domain"/>
    <property type="match status" value="1"/>
</dbReference>
<dbReference type="Proteomes" id="UP000008672">
    <property type="component" value="Unassembled WGS sequence"/>
</dbReference>
<feature type="coiled-coil region" evidence="1">
    <location>
        <begin position="14"/>
        <end position="69"/>
    </location>
</feature>
<reference evidence="2" key="3">
    <citation type="submission" date="2025-09" db="UniProtKB">
        <authorList>
            <consortium name="Ensembl"/>
        </authorList>
    </citation>
    <scope>IDENTIFICATION</scope>
</reference>
<proteinExistence type="predicted"/>
<dbReference type="HOGENOM" id="CLU_062834_2_1_1"/>
<dbReference type="Gene3D" id="3.30.70.1820">
    <property type="entry name" value="L1 transposable element, RRM domain"/>
    <property type="match status" value="1"/>
</dbReference>
<dbReference type="FunCoup" id="H3B8B2">
    <property type="interactions" value="240"/>
</dbReference>
<dbReference type="Ensembl" id="ENSLACT00000018265.1">
    <property type="protein sequence ID" value="ENSLACP00000018133.1"/>
    <property type="gene ID" value="ENSLACG00000015975.1"/>
</dbReference>
<evidence type="ECO:0000256" key="1">
    <source>
        <dbReference type="SAM" id="Coils"/>
    </source>
</evidence>
<organism evidence="2 3">
    <name type="scientific">Latimeria chalumnae</name>
    <name type="common">Coelacanth</name>
    <dbReference type="NCBI Taxonomy" id="7897"/>
    <lineage>
        <taxon>Eukaryota</taxon>
        <taxon>Metazoa</taxon>
        <taxon>Chordata</taxon>
        <taxon>Craniata</taxon>
        <taxon>Vertebrata</taxon>
        <taxon>Euteleostomi</taxon>
        <taxon>Coelacanthiformes</taxon>
        <taxon>Coelacanthidae</taxon>
        <taxon>Latimeria</taxon>
    </lineage>
</organism>
<dbReference type="GeneTree" id="ENSGT00940000165382"/>
<sequence>DVATDIKNVLMATLLELKDLMSALTQRVNSEEQRVLDIEDTQLRSDEEMADLRKQLTSLHARVDDQENHARRNNLRFVGFPEGVEDGRPAKFLQEVLPKLLRLSPGPELNIERAHQSLAPKPPVGQTPRPIIAKFLQFLVKEQLTAAKNLEALEWCGNRILIFPDLPRDLMERWKKFIPVKKKLREQGIKFGLFYPAIMKLTCDWEMKSYSDPQAVEEFLK</sequence>
<dbReference type="eggNOG" id="ENOG502SRQ0">
    <property type="taxonomic scope" value="Eukaryota"/>
</dbReference>
<dbReference type="InterPro" id="IPR004244">
    <property type="entry name" value="Transposase_22"/>
</dbReference>
<name>H3B8B2_LATCH</name>
<evidence type="ECO:0000313" key="3">
    <source>
        <dbReference type="Proteomes" id="UP000008672"/>
    </source>
</evidence>
<keyword evidence="1" id="KW-0175">Coiled coil</keyword>
<reference evidence="2" key="2">
    <citation type="submission" date="2025-08" db="UniProtKB">
        <authorList>
            <consortium name="Ensembl"/>
        </authorList>
    </citation>
    <scope>IDENTIFICATION</scope>
</reference>
<protein>
    <recommendedName>
        <fullName evidence="4">L1 transposable element RRM domain-containing protein</fullName>
    </recommendedName>
</protein>
<evidence type="ECO:0000313" key="2">
    <source>
        <dbReference type="Ensembl" id="ENSLACP00000018133.1"/>
    </source>
</evidence>